<gene>
    <name evidence="2" type="ORF">QWJ38_16205</name>
</gene>
<feature type="chain" id="PRO_5046981535" description="Lipoprotein" evidence="1">
    <location>
        <begin position="23"/>
        <end position="140"/>
    </location>
</feature>
<dbReference type="EMBL" id="JAUHHC010000004">
    <property type="protein sequence ID" value="MDN3921832.1"/>
    <property type="molecule type" value="Genomic_DNA"/>
</dbReference>
<dbReference type="Proteomes" id="UP001228044">
    <property type="component" value="Unassembled WGS sequence"/>
</dbReference>
<keyword evidence="3" id="KW-1185">Reference proteome</keyword>
<proteinExistence type="predicted"/>
<comment type="caution">
    <text evidence="2">The sequence shown here is derived from an EMBL/GenBank/DDBJ whole genome shotgun (WGS) entry which is preliminary data.</text>
</comment>
<dbReference type="PROSITE" id="PS51257">
    <property type="entry name" value="PROKAR_LIPOPROTEIN"/>
    <property type="match status" value="1"/>
</dbReference>
<reference evidence="2 3" key="1">
    <citation type="submission" date="2023-06" db="EMBL/GenBank/DDBJ databases">
        <title>Pelomonas sp. PFR6 16S ribosomal RNA gene Genome sequencing and assembly.</title>
        <authorList>
            <person name="Woo H."/>
        </authorList>
    </citation>
    <scope>NUCLEOTIDE SEQUENCE [LARGE SCALE GENOMIC DNA]</scope>
    <source>
        <strain evidence="2 3">PFR6</strain>
    </source>
</reference>
<organism evidence="2 3">
    <name type="scientific">Roseateles violae</name>
    <dbReference type="NCBI Taxonomy" id="3058042"/>
    <lineage>
        <taxon>Bacteria</taxon>
        <taxon>Pseudomonadati</taxon>
        <taxon>Pseudomonadota</taxon>
        <taxon>Betaproteobacteria</taxon>
        <taxon>Burkholderiales</taxon>
        <taxon>Sphaerotilaceae</taxon>
        <taxon>Roseateles</taxon>
    </lineage>
</organism>
<name>A0ABT8DUG7_9BURK</name>
<evidence type="ECO:0008006" key="4">
    <source>
        <dbReference type="Google" id="ProtNLM"/>
    </source>
</evidence>
<protein>
    <recommendedName>
        <fullName evidence="4">Lipoprotein</fullName>
    </recommendedName>
</protein>
<keyword evidence="1" id="KW-0732">Signal</keyword>
<sequence length="140" mass="13863">MPARPLTSLSALAAALGLAACANISAPADGIAAVPASQVLDARLTTPQAGYGKIVVKRGEGMAIAGCASRVFVDAKAVAELWPAQKVEVFLPPGNYTIAAHPGNSCGGKLIEAGAKVTAGGELKFKASGAGAFSFGPESI</sequence>
<evidence type="ECO:0000313" key="3">
    <source>
        <dbReference type="Proteomes" id="UP001228044"/>
    </source>
</evidence>
<evidence type="ECO:0000313" key="2">
    <source>
        <dbReference type="EMBL" id="MDN3921832.1"/>
    </source>
</evidence>
<evidence type="ECO:0000256" key="1">
    <source>
        <dbReference type="SAM" id="SignalP"/>
    </source>
</evidence>
<accession>A0ABT8DUG7</accession>
<dbReference type="RefSeq" id="WP_290360138.1">
    <property type="nucleotide sequence ID" value="NZ_JAUHHC010000004.1"/>
</dbReference>
<feature type="signal peptide" evidence="1">
    <location>
        <begin position="1"/>
        <end position="22"/>
    </location>
</feature>